<feature type="compositionally biased region" description="Polar residues" evidence="1">
    <location>
        <begin position="218"/>
        <end position="231"/>
    </location>
</feature>
<feature type="compositionally biased region" description="Basic residues" evidence="1">
    <location>
        <begin position="326"/>
        <end position="336"/>
    </location>
</feature>
<organism evidence="3 4">
    <name type="scientific">Allacma fusca</name>
    <dbReference type="NCBI Taxonomy" id="39272"/>
    <lineage>
        <taxon>Eukaryota</taxon>
        <taxon>Metazoa</taxon>
        <taxon>Ecdysozoa</taxon>
        <taxon>Arthropoda</taxon>
        <taxon>Hexapoda</taxon>
        <taxon>Collembola</taxon>
        <taxon>Symphypleona</taxon>
        <taxon>Sminthuridae</taxon>
        <taxon>Allacma</taxon>
    </lineage>
</organism>
<dbReference type="Proteomes" id="UP000708208">
    <property type="component" value="Unassembled WGS sequence"/>
</dbReference>
<dbReference type="Pfam" id="PF05205">
    <property type="entry name" value="COMPASS-Shg1"/>
    <property type="match status" value="1"/>
</dbReference>
<evidence type="ECO:0000313" key="3">
    <source>
        <dbReference type="EMBL" id="CAG7722283.1"/>
    </source>
</evidence>
<feature type="compositionally biased region" description="Acidic residues" evidence="1">
    <location>
        <begin position="191"/>
        <end position="202"/>
    </location>
</feature>
<feature type="compositionally biased region" description="Basic and acidic residues" evidence="1">
    <location>
        <begin position="472"/>
        <end position="488"/>
    </location>
</feature>
<feature type="domain" description="BOD1/SHG1" evidence="2">
    <location>
        <begin position="4"/>
        <end position="97"/>
    </location>
</feature>
<feature type="compositionally biased region" description="Pro residues" evidence="1">
    <location>
        <begin position="502"/>
        <end position="513"/>
    </location>
</feature>
<feature type="compositionally biased region" description="Basic and acidic residues" evidence="1">
    <location>
        <begin position="394"/>
        <end position="445"/>
    </location>
</feature>
<dbReference type="InterPro" id="IPR055264">
    <property type="entry name" value="BOD1/SHG1_dom"/>
</dbReference>
<protein>
    <recommendedName>
        <fullName evidence="2">BOD1/SHG1 domain-containing protein</fullName>
    </recommendedName>
</protein>
<reference evidence="3" key="1">
    <citation type="submission" date="2021-06" db="EMBL/GenBank/DDBJ databases">
        <authorList>
            <person name="Hodson N. C."/>
            <person name="Mongue J. A."/>
            <person name="Jaron S. K."/>
        </authorList>
    </citation>
    <scope>NUCLEOTIDE SEQUENCE</scope>
</reference>
<feature type="region of interest" description="Disordered" evidence="1">
    <location>
        <begin position="176"/>
        <end position="235"/>
    </location>
</feature>
<dbReference type="PANTHER" id="PTHR31532:SF10">
    <property type="entry name" value="BIORIENTATION OF CHROMOSOMES IN CELL DIVISION PROTEIN 1-LIKE 1"/>
    <property type="match status" value="1"/>
</dbReference>
<dbReference type="GO" id="GO:0048188">
    <property type="term" value="C:Set1C/COMPASS complex"/>
    <property type="evidence" value="ECO:0007669"/>
    <property type="project" value="TreeGrafter"/>
</dbReference>
<gene>
    <name evidence="3" type="ORF">AFUS01_LOCUS11433</name>
</gene>
<dbReference type="OrthoDB" id="7605699at2759"/>
<accession>A0A8J2NXD9</accession>
<keyword evidence="4" id="KW-1185">Reference proteome</keyword>
<feature type="compositionally biased region" description="Basic and acidic residues" evidence="1">
    <location>
        <begin position="337"/>
        <end position="377"/>
    </location>
</feature>
<feature type="compositionally biased region" description="Basic and acidic residues" evidence="1">
    <location>
        <begin position="302"/>
        <end position="320"/>
    </location>
</feature>
<comment type="caution">
    <text evidence="3">The sequence shown here is derived from an EMBL/GenBank/DDBJ whole genome shotgun (WGS) entry which is preliminary data.</text>
</comment>
<sequence>MHSQIIERLKASGIFDQFRKECIADVDTKPAYINLHSRVVQSVDDYLKNVHWSSKLVRFGVREGMRKQIVDSSYFQKGVDRIVNQTVDPKINTSFFPVIENAVYEFLGVQKPCGDEPKEESEEDKKCWVQPMDIDPPQESNEEQQDIKPNLDMLPNQFEDIKPATEIKLEDEEVTNEGKLVIDSTGQEGEKMEEEDDEEESPPFEAIGLVSPPHPIPGTSTPLEEIQTATASEGVDIQVTDFTNCFAKPVTDKEQLSNDSSDIADSSVFVPNPPSEKKDSKSSSNKESSSKDRSSSSSSSKKSSDKDKDKPSSSSNKDRSSSSSHSHSKSKSKHRDHSSSRDKDKNNYSDKSNDRDKDRSKKESSSSKYKSSSDSKHSRSSHSSSSRRHSSTSHSKDNRSSSDKGRTSDEKSSSKYKEKDSKASSSHKESSRSHSSSSKDHDKNKHSSSSSRKSSSSRSGHDHKSSKSKSSSKYEKSDSHRSSDESSNKAKSYQIAVEELPYPLPPQPPPMDSPPSIQEQMSPDVNEGGLDTSHDQFHGSSSPKIMPDHEESALDRWYGSGIADADAETTGELVSFSNSKLEPPAEKVNDQLPEDMEIVSSNSTISDQENNSNCYAYSPTIPCQSEVQLASGIEEPCSTGLLVIPTENKVPEVIVIDAAFELEKQKRQSKTDLINSLRDITLTSSFIERRKYLIGLMDPFYDEEEIPVSPPSDLPKPVIVIENCDVNDLMIEWLQREGARVLLQK</sequence>
<dbReference type="EMBL" id="CAJVCH010087980">
    <property type="protein sequence ID" value="CAG7722283.1"/>
    <property type="molecule type" value="Genomic_DNA"/>
</dbReference>
<dbReference type="PANTHER" id="PTHR31532">
    <property type="entry name" value="BIORIENTATION OF CHROMOSOMES IN CELL DIVISION 1 FAMILY MEMBER"/>
    <property type="match status" value="1"/>
</dbReference>
<feature type="region of interest" description="Disordered" evidence="1">
    <location>
        <begin position="248"/>
        <end position="547"/>
    </location>
</feature>
<dbReference type="AlphaFoldDB" id="A0A8J2NXD9"/>
<proteinExistence type="predicted"/>
<feature type="compositionally biased region" description="Low complexity" evidence="1">
    <location>
        <begin position="447"/>
        <end position="458"/>
    </location>
</feature>
<evidence type="ECO:0000256" key="1">
    <source>
        <dbReference type="SAM" id="MobiDB-lite"/>
    </source>
</evidence>
<evidence type="ECO:0000313" key="4">
    <source>
        <dbReference type="Proteomes" id="UP000708208"/>
    </source>
</evidence>
<evidence type="ECO:0000259" key="2">
    <source>
        <dbReference type="Pfam" id="PF05205"/>
    </source>
</evidence>
<dbReference type="GO" id="GO:0031297">
    <property type="term" value="P:replication fork processing"/>
    <property type="evidence" value="ECO:0007669"/>
    <property type="project" value="TreeGrafter"/>
</dbReference>
<name>A0A8J2NXD9_9HEXA</name>